<sequence length="118" mass="13123">MTTDDFVRALYTEVDRRDADALGRFLHEDVVFRFGNAEPVRGRAAVIEANRAFFASIASMRHEFDSIAADGPLSVCEGTVHYERLDATTTGARFATFLDIRDGAIVGYRVYADITALR</sequence>
<feature type="domain" description="SnoaL-like" evidence="1">
    <location>
        <begin position="7"/>
        <end position="107"/>
    </location>
</feature>
<dbReference type="Proteomes" id="UP000655751">
    <property type="component" value="Unassembled WGS sequence"/>
</dbReference>
<dbReference type="AlphaFoldDB" id="A0A931IDE7"/>
<gene>
    <name evidence="2" type="ORF">IT779_16055</name>
</gene>
<name>A0A931IDE7_9NOCA</name>
<dbReference type="InterPro" id="IPR037401">
    <property type="entry name" value="SnoaL-like"/>
</dbReference>
<reference evidence="2" key="1">
    <citation type="submission" date="2020-11" db="EMBL/GenBank/DDBJ databases">
        <title>Nocardia NEAU-351.nov., a novel actinomycete isolated from the cow dung.</title>
        <authorList>
            <person name="Zhang X."/>
        </authorList>
    </citation>
    <scope>NUCLEOTIDE SEQUENCE</scope>
    <source>
        <strain evidence="2">NEAU-351</strain>
    </source>
</reference>
<evidence type="ECO:0000313" key="2">
    <source>
        <dbReference type="EMBL" id="MBH0777790.1"/>
    </source>
</evidence>
<organism evidence="2 3">
    <name type="scientific">Nocardia bovistercoris</name>
    <dbReference type="NCBI Taxonomy" id="2785916"/>
    <lineage>
        <taxon>Bacteria</taxon>
        <taxon>Bacillati</taxon>
        <taxon>Actinomycetota</taxon>
        <taxon>Actinomycetes</taxon>
        <taxon>Mycobacteriales</taxon>
        <taxon>Nocardiaceae</taxon>
        <taxon>Nocardia</taxon>
    </lineage>
</organism>
<dbReference type="InterPro" id="IPR032710">
    <property type="entry name" value="NTF2-like_dom_sf"/>
</dbReference>
<evidence type="ECO:0000313" key="3">
    <source>
        <dbReference type="Proteomes" id="UP000655751"/>
    </source>
</evidence>
<evidence type="ECO:0000259" key="1">
    <source>
        <dbReference type="Pfam" id="PF12680"/>
    </source>
</evidence>
<protein>
    <submittedName>
        <fullName evidence="2">Nuclear transport factor 2 family protein</fullName>
    </submittedName>
</protein>
<dbReference type="Pfam" id="PF12680">
    <property type="entry name" value="SnoaL_2"/>
    <property type="match status" value="1"/>
</dbReference>
<comment type="caution">
    <text evidence="2">The sequence shown here is derived from an EMBL/GenBank/DDBJ whole genome shotgun (WGS) entry which is preliminary data.</text>
</comment>
<keyword evidence="3" id="KW-1185">Reference proteome</keyword>
<dbReference type="SUPFAM" id="SSF54427">
    <property type="entry name" value="NTF2-like"/>
    <property type="match status" value="1"/>
</dbReference>
<proteinExistence type="predicted"/>
<dbReference type="EMBL" id="JADMLG010000006">
    <property type="protein sequence ID" value="MBH0777790.1"/>
    <property type="molecule type" value="Genomic_DNA"/>
</dbReference>
<accession>A0A931IDE7</accession>
<dbReference type="Gene3D" id="3.10.450.50">
    <property type="match status" value="1"/>
</dbReference>
<dbReference type="RefSeq" id="WP_196150121.1">
    <property type="nucleotide sequence ID" value="NZ_JADMLG010000006.1"/>
</dbReference>